<evidence type="ECO:0000313" key="2">
    <source>
        <dbReference type="EMBL" id="KAF2869257.1"/>
    </source>
</evidence>
<evidence type="ECO:0000256" key="1">
    <source>
        <dbReference type="SAM" id="MobiDB-lite"/>
    </source>
</evidence>
<sequence>MPSHRRHVIARPPSRSVTPTPHVHHPQHQAKPSPVLNTCPLAHPCPLVSTRRCQDASVGSGRPISGNLRLAGADWTALAAAGPVTLCRLLHHHITLPCHQTSSGPGSACHAARPGTLSAALGRPSLLTHTRGGPSFVSVPDSIGGMEMLHCCVDADDGAEARLLETQIGAGSKESDFAHIATFRLRLVDRLQDGLVVDIFPPSPHGCQRHGPDGSDTSPSTSLFRTVPVFLSLHSPTSKRVKLYITTEHVLTISPPAHRIWKDKYNPKP</sequence>
<name>A0A7C8I2M9_9PLEO</name>
<comment type="caution">
    <text evidence="2">The sequence shown here is derived from an EMBL/GenBank/DDBJ whole genome shotgun (WGS) entry which is preliminary data.</text>
</comment>
<protein>
    <submittedName>
        <fullName evidence="2">Uncharacterized protein</fullName>
    </submittedName>
</protein>
<organism evidence="2 3">
    <name type="scientific">Massariosphaeria phaeospora</name>
    <dbReference type="NCBI Taxonomy" id="100035"/>
    <lineage>
        <taxon>Eukaryota</taxon>
        <taxon>Fungi</taxon>
        <taxon>Dikarya</taxon>
        <taxon>Ascomycota</taxon>
        <taxon>Pezizomycotina</taxon>
        <taxon>Dothideomycetes</taxon>
        <taxon>Pleosporomycetidae</taxon>
        <taxon>Pleosporales</taxon>
        <taxon>Pleosporales incertae sedis</taxon>
        <taxon>Massariosphaeria</taxon>
    </lineage>
</organism>
<dbReference type="Proteomes" id="UP000481861">
    <property type="component" value="Unassembled WGS sequence"/>
</dbReference>
<gene>
    <name evidence="2" type="ORF">BDV95DRAFT_94880</name>
</gene>
<proteinExistence type="predicted"/>
<keyword evidence="3" id="KW-1185">Reference proteome</keyword>
<dbReference type="AlphaFoldDB" id="A0A7C8I2M9"/>
<dbReference type="EMBL" id="JAADJZ010000016">
    <property type="protein sequence ID" value="KAF2869257.1"/>
    <property type="molecule type" value="Genomic_DNA"/>
</dbReference>
<evidence type="ECO:0000313" key="3">
    <source>
        <dbReference type="Proteomes" id="UP000481861"/>
    </source>
</evidence>
<feature type="region of interest" description="Disordered" evidence="1">
    <location>
        <begin position="1"/>
        <end position="35"/>
    </location>
</feature>
<reference evidence="2 3" key="1">
    <citation type="submission" date="2020-01" db="EMBL/GenBank/DDBJ databases">
        <authorList>
            <consortium name="DOE Joint Genome Institute"/>
            <person name="Haridas S."/>
            <person name="Albert R."/>
            <person name="Binder M."/>
            <person name="Bloem J."/>
            <person name="Labutti K."/>
            <person name="Salamov A."/>
            <person name="Andreopoulos B."/>
            <person name="Baker S.E."/>
            <person name="Barry K."/>
            <person name="Bills G."/>
            <person name="Bluhm B.H."/>
            <person name="Cannon C."/>
            <person name="Castanera R."/>
            <person name="Culley D.E."/>
            <person name="Daum C."/>
            <person name="Ezra D."/>
            <person name="Gonzalez J.B."/>
            <person name="Henrissat B."/>
            <person name="Kuo A."/>
            <person name="Liang C."/>
            <person name="Lipzen A."/>
            <person name="Lutzoni F."/>
            <person name="Magnuson J."/>
            <person name="Mondo S."/>
            <person name="Nolan M."/>
            <person name="Ohm R."/>
            <person name="Pangilinan J."/>
            <person name="Park H.-J.H."/>
            <person name="Ramirez L."/>
            <person name="Alfaro M."/>
            <person name="Sun H."/>
            <person name="Tritt A."/>
            <person name="Yoshinaga Y."/>
            <person name="Zwiers L.-H.L."/>
            <person name="Turgeon B.G."/>
            <person name="Goodwin S.B."/>
            <person name="Spatafora J.W."/>
            <person name="Crous P.W."/>
            <person name="Grigoriev I.V."/>
        </authorList>
    </citation>
    <scope>NUCLEOTIDE SEQUENCE [LARGE SCALE GENOMIC DNA]</scope>
    <source>
        <strain evidence="2 3">CBS 611.86</strain>
    </source>
</reference>
<accession>A0A7C8I2M9</accession>